<dbReference type="STRING" id="1231391.GCA_000308195_03213"/>
<dbReference type="InterPro" id="IPR001303">
    <property type="entry name" value="Aldolase_II/adducin_N"/>
</dbReference>
<dbReference type="InterPro" id="IPR050197">
    <property type="entry name" value="Aldolase_class_II_sugar_metab"/>
</dbReference>
<evidence type="ECO:0000259" key="4">
    <source>
        <dbReference type="SMART" id="SM01007"/>
    </source>
</evidence>
<protein>
    <submittedName>
        <fullName evidence="5">HCOMODA/2-hydroxy-3-carboxy-muconic semialdehyde decarboxylase</fullName>
    </submittedName>
</protein>
<feature type="domain" description="Class II aldolase/adducin N-terminal" evidence="4">
    <location>
        <begin position="30"/>
        <end position="216"/>
    </location>
</feature>
<gene>
    <name evidence="5" type="ORF">C7440_0718</name>
</gene>
<dbReference type="InterPro" id="IPR036409">
    <property type="entry name" value="Aldolase_II/adducin_N_sf"/>
</dbReference>
<dbReference type="Proteomes" id="UP000246145">
    <property type="component" value="Unassembled WGS sequence"/>
</dbReference>
<dbReference type="Pfam" id="PF00596">
    <property type="entry name" value="Aldolase_II"/>
    <property type="match status" value="1"/>
</dbReference>
<dbReference type="PANTHER" id="PTHR22789:SF0">
    <property type="entry name" value="3-OXO-TETRONATE 4-PHOSPHATE DECARBOXYLASE-RELATED"/>
    <property type="match status" value="1"/>
</dbReference>
<proteinExistence type="predicted"/>
<organism evidence="5 6">
    <name type="scientific">Pusillimonas noertemannii</name>
    <dbReference type="NCBI Taxonomy" id="305977"/>
    <lineage>
        <taxon>Bacteria</taxon>
        <taxon>Pseudomonadati</taxon>
        <taxon>Pseudomonadota</taxon>
        <taxon>Betaproteobacteria</taxon>
        <taxon>Burkholderiales</taxon>
        <taxon>Alcaligenaceae</taxon>
        <taxon>Pusillimonas</taxon>
    </lineage>
</organism>
<dbReference type="GO" id="GO:0005829">
    <property type="term" value="C:cytosol"/>
    <property type="evidence" value="ECO:0007669"/>
    <property type="project" value="TreeGrafter"/>
</dbReference>
<dbReference type="PANTHER" id="PTHR22789">
    <property type="entry name" value="FUCULOSE PHOSPHATE ALDOLASE"/>
    <property type="match status" value="1"/>
</dbReference>
<dbReference type="AlphaFoldDB" id="A0A2U1CR10"/>
<feature type="compositionally biased region" description="Basic and acidic residues" evidence="3">
    <location>
        <begin position="1"/>
        <end position="10"/>
    </location>
</feature>
<accession>A0A2U1CR10</accession>
<sequence>MNRQHSHEAGAHVADADTGTPYQSTSSQVADLVRANHILYDQGVVDAFGHVSVRHETDSGRFLLARNMAPGTVTKDDIIEFNLEGEPLNAAGRSVYLERFIHSEIYKARPDVMAVVHSHSATVVPFSIVKNSPFQAVCHMAAFIGTRPPVFEIRDFGGDGTDLLVTNQMLGTSLASVLGKGHIVLMRGHGSTVVADTLQKAVYRAVYTEVNARTQAEAMRIGAITPLSEAEVSTATAVIEGQAARAWNLWIKTAEATHAKLTGAQSDRT</sequence>
<dbReference type="GO" id="GO:0019323">
    <property type="term" value="P:pentose catabolic process"/>
    <property type="evidence" value="ECO:0007669"/>
    <property type="project" value="TreeGrafter"/>
</dbReference>
<evidence type="ECO:0000313" key="5">
    <source>
        <dbReference type="EMBL" id="PVY68323.1"/>
    </source>
</evidence>
<dbReference type="SMART" id="SM01007">
    <property type="entry name" value="Aldolase_II"/>
    <property type="match status" value="1"/>
</dbReference>
<dbReference type="SUPFAM" id="SSF53639">
    <property type="entry name" value="AraD/HMP-PK domain-like"/>
    <property type="match status" value="1"/>
</dbReference>
<dbReference type="Gene3D" id="3.40.225.10">
    <property type="entry name" value="Class II aldolase/adducin N-terminal domain"/>
    <property type="match status" value="1"/>
</dbReference>
<feature type="region of interest" description="Disordered" evidence="3">
    <location>
        <begin position="1"/>
        <end position="24"/>
    </location>
</feature>
<dbReference type="EMBL" id="QEKO01000001">
    <property type="protein sequence ID" value="PVY68323.1"/>
    <property type="molecule type" value="Genomic_DNA"/>
</dbReference>
<evidence type="ECO:0000256" key="2">
    <source>
        <dbReference type="ARBA" id="ARBA00023239"/>
    </source>
</evidence>
<comment type="caution">
    <text evidence="5">The sequence shown here is derived from an EMBL/GenBank/DDBJ whole genome shotgun (WGS) entry which is preliminary data.</text>
</comment>
<evidence type="ECO:0000256" key="3">
    <source>
        <dbReference type="SAM" id="MobiDB-lite"/>
    </source>
</evidence>
<name>A0A2U1CR10_9BURK</name>
<keyword evidence="2" id="KW-0456">Lyase</keyword>
<keyword evidence="1" id="KW-0479">Metal-binding</keyword>
<reference evidence="5 6" key="1">
    <citation type="submission" date="2018-04" db="EMBL/GenBank/DDBJ databases">
        <title>Genomic Encyclopedia of Type Strains, Phase IV (KMG-IV): sequencing the most valuable type-strain genomes for metagenomic binning, comparative biology and taxonomic classification.</title>
        <authorList>
            <person name="Goeker M."/>
        </authorList>
    </citation>
    <scope>NUCLEOTIDE SEQUENCE [LARGE SCALE GENOMIC DNA]</scope>
    <source>
        <strain evidence="5 6">DSM 10065</strain>
    </source>
</reference>
<dbReference type="OrthoDB" id="5500703at2"/>
<dbReference type="RefSeq" id="WP_116517508.1">
    <property type="nucleotide sequence ID" value="NZ_JACCEX010000001.1"/>
</dbReference>
<evidence type="ECO:0000256" key="1">
    <source>
        <dbReference type="ARBA" id="ARBA00022723"/>
    </source>
</evidence>
<dbReference type="GO" id="GO:0016832">
    <property type="term" value="F:aldehyde-lyase activity"/>
    <property type="evidence" value="ECO:0007669"/>
    <property type="project" value="TreeGrafter"/>
</dbReference>
<keyword evidence="6" id="KW-1185">Reference proteome</keyword>
<dbReference type="GO" id="GO:0046872">
    <property type="term" value="F:metal ion binding"/>
    <property type="evidence" value="ECO:0007669"/>
    <property type="project" value="UniProtKB-KW"/>
</dbReference>
<evidence type="ECO:0000313" key="6">
    <source>
        <dbReference type="Proteomes" id="UP000246145"/>
    </source>
</evidence>